<feature type="compositionally biased region" description="Basic and acidic residues" evidence="1">
    <location>
        <begin position="99"/>
        <end position="113"/>
    </location>
</feature>
<evidence type="ECO:0000256" key="1">
    <source>
        <dbReference type="SAM" id="MobiDB-lite"/>
    </source>
</evidence>
<name>A0ABP0AVJ9_9PEZI</name>
<feature type="compositionally biased region" description="Basic residues" evidence="1">
    <location>
        <begin position="182"/>
        <end position="198"/>
    </location>
</feature>
<feature type="domain" description="R3H-associated N-terminal" evidence="2">
    <location>
        <begin position="82"/>
        <end position="227"/>
    </location>
</feature>
<keyword evidence="4" id="KW-1185">Reference proteome</keyword>
<proteinExistence type="predicted"/>
<dbReference type="InterPro" id="IPR025952">
    <property type="entry name" value="R3H-assoc_dom"/>
</dbReference>
<accession>A0ABP0AVJ9</accession>
<feature type="region of interest" description="Disordered" evidence="1">
    <location>
        <begin position="55"/>
        <end position="126"/>
    </location>
</feature>
<sequence>MEAAEHVQDWRRDVLEAIAMEPNARGTVGEPLTIMLDEQVVLPMRPRNLGHYVPTTTFAPIDSDSDDEVKPRKVSHPIKRSNSNRDSQRRRNLLLVGKEGSRQRRRWENDRLMHVPNAQPPLPSDWEVRPTHTVHYDLPYHLAQFWDCGMREMINERRAAEAIRHRQQLIAHQSQTPVPTPQKKKSSKKSPKKAKSKKQTSTSSSGSVSPSPTFGMVTRDLRVAVKKSETIKLWVRALEEPVRQYVFAAEAARRALDSRETQTAASTASSSSVSGDDDEDRSYVIPSNVSTTSGTYDVSDQDDDELVFVGRRSLREKEAQASWKHAHREINNEPIDSGILFDSLGNGETGSFK</sequence>
<evidence type="ECO:0000259" key="2">
    <source>
        <dbReference type="Pfam" id="PF13902"/>
    </source>
</evidence>
<reference evidence="3 4" key="1">
    <citation type="submission" date="2024-01" db="EMBL/GenBank/DDBJ databases">
        <authorList>
            <person name="Allen C."/>
            <person name="Tagirdzhanova G."/>
        </authorList>
    </citation>
    <scope>NUCLEOTIDE SEQUENCE [LARGE SCALE GENOMIC DNA]</scope>
</reference>
<gene>
    <name evidence="3" type="ORF">SBRCBS47491_001063</name>
</gene>
<feature type="compositionally biased region" description="Low complexity" evidence="1">
    <location>
        <begin position="261"/>
        <end position="274"/>
    </location>
</feature>
<dbReference type="Proteomes" id="UP001642406">
    <property type="component" value="Unassembled WGS sequence"/>
</dbReference>
<feature type="compositionally biased region" description="Polar residues" evidence="1">
    <location>
        <begin position="285"/>
        <end position="297"/>
    </location>
</feature>
<organism evidence="3 4">
    <name type="scientific">Sporothrix bragantina</name>
    <dbReference type="NCBI Taxonomy" id="671064"/>
    <lineage>
        <taxon>Eukaryota</taxon>
        <taxon>Fungi</taxon>
        <taxon>Dikarya</taxon>
        <taxon>Ascomycota</taxon>
        <taxon>Pezizomycotina</taxon>
        <taxon>Sordariomycetes</taxon>
        <taxon>Sordariomycetidae</taxon>
        <taxon>Ophiostomatales</taxon>
        <taxon>Ophiostomataceae</taxon>
        <taxon>Sporothrix</taxon>
    </lineage>
</organism>
<dbReference type="EMBL" id="CAWUHC010000006">
    <property type="protein sequence ID" value="CAK7211262.1"/>
    <property type="molecule type" value="Genomic_DNA"/>
</dbReference>
<protein>
    <recommendedName>
        <fullName evidence="2">R3H-associated N-terminal domain-containing protein</fullName>
    </recommendedName>
</protein>
<feature type="region of interest" description="Disordered" evidence="1">
    <location>
        <begin position="256"/>
        <end position="297"/>
    </location>
</feature>
<evidence type="ECO:0000313" key="4">
    <source>
        <dbReference type="Proteomes" id="UP001642406"/>
    </source>
</evidence>
<feature type="compositionally biased region" description="Low complexity" evidence="1">
    <location>
        <begin position="199"/>
        <end position="213"/>
    </location>
</feature>
<feature type="region of interest" description="Disordered" evidence="1">
    <location>
        <begin position="170"/>
        <end position="214"/>
    </location>
</feature>
<dbReference type="Pfam" id="PF13902">
    <property type="entry name" value="R3H-assoc"/>
    <property type="match status" value="1"/>
</dbReference>
<evidence type="ECO:0000313" key="3">
    <source>
        <dbReference type="EMBL" id="CAK7211262.1"/>
    </source>
</evidence>
<comment type="caution">
    <text evidence="3">The sequence shown here is derived from an EMBL/GenBank/DDBJ whole genome shotgun (WGS) entry which is preliminary data.</text>
</comment>